<feature type="transmembrane region" description="Helical" evidence="7">
    <location>
        <begin position="38"/>
        <end position="57"/>
    </location>
</feature>
<dbReference type="OMA" id="IMFIGMR"/>
<dbReference type="PANTHER" id="PTHR43337:SF1">
    <property type="entry name" value="XANTHINE_URACIL PERMEASE C887.17-RELATED"/>
    <property type="match status" value="1"/>
</dbReference>
<name>R7VB16_CAPTE</name>
<evidence type="ECO:0000256" key="3">
    <source>
        <dbReference type="ARBA" id="ARBA00022448"/>
    </source>
</evidence>
<dbReference type="AlphaFoldDB" id="R7VB16"/>
<evidence type="ECO:0000313" key="10">
    <source>
        <dbReference type="Proteomes" id="UP000014760"/>
    </source>
</evidence>
<evidence type="ECO:0008006" key="11">
    <source>
        <dbReference type="Google" id="ProtNLM"/>
    </source>
</evidence>
<dbReference type="InterPro" id="IPR045018">
    <property type="entry name" value="Azg-like"/>
</dbReference>
<dbReference type="InterPro" id="IPR006043">
    <property type="entry name" value="NCS2"/>
</dbReference>
<accession>R7VB16</accession>
<keyword evidence="6 7" id="KW-0472">Membrane</keyword>
<comment type="similarity">
    <text evidence="2">Belongs to the nucleobase:cation symporter-2 (NCS2) (TC 2.A.40) family. Azg-like subfamily.</text>
</comment>
<reference evidence="8 10" key="2">
    <citation type="journal article" date="2013" name="Nature">
        <title>Insights into bilaterian evolution from three spiralian genomes.</title>
        <authorList>
            <person name="Simakov O."/>
            <person name="Marletaz F."/>
            <person name="Cho S.J."/>
            <person name="Edsinger-Gonzales E."/>
            <person name="Havlak P."/>
            <person name="Hellsten U."/>
            <person name="Kuo D.H."/>
            <person name="Larsson T."/>
            <person name="Lv J."/>
            <person name="Arendt D."/>
            <person name="Savage R."/>
            <person name="Osoegawa K."/>
            <person name="de Jong P."/>
            <person name="Grimwood J."/>
            <person name="Chapman J.A."/>
            <person name="Shapiro H."/>
            <person name="Aerts A."/>
            <person name="Otillar R.P."/>
            <person name="Terry A.Y."/>
            <person name="Boore J.L."/>
            <person name="Grigoriev I.V."/>
            <person name="Lindberg D.R."/>
            <person name="Seaver E.C."/>
            <person name="Weisblat D.A."/>
            <person name="Putnam N.H."/>
            <person name="Rokhsar D.S."/>
        </authorList>
    </citation>
    <scope>NUCLEOTIDE SEQUENCE</scope>
    <source>
        <strain evidence="8 10">I ESC-2004</strain>
    </source>
</reference>
<protein>
    <recommendedName>
        <fullName evidence="11">SLC26A/SulP transporter domain-containing protein</fullName>
    </recommendedName>
</protein>
<comment type="subcellular location">
    <subcellularLocation>
        <location evidence="1">Endomembrane system</location>
        <topology evidence="1">Multi-pass membrane protein</topology>
    </subcellularLocation>
</comment>
<evidence type="ECO:0000256" key="1">
    <source>
        <dbReference type="ARBA" id="ARBA00004127"/>
    </source>
</evidence>
<dbReference type="Pfam" id="PF00860">
    <property type="entry name" value="Xan_ur_permease"/>
    <property type="match status" value="1"/>
</dbReference>
<evidence type="ECO:0000313" key="8">
    <source>
        <dbReference type="EMBL" id="ELU13521.1"/>
    </source>
</evidence>
<keyword evidence="10" id="KW-1185">Reference proteome</keyword>
<dbReference type="HOGENOM" id="CLU_024508_1_2_1"/>
<dbReference type="EnsemblMetazoa" id="CapteT131730">
    <property type="protein sequence ID" value="CapteP131730"/>
    <property type="gene ID" value="CapteG131730"/>
</dbReference>
<feature type="transmembrane region" description="Helical" evidence="7">
    <location>
        <begin position="101"/>
        <end position="118"/>
    </location>
</feature>
<feature type="transmembrane region" description="Helical" evidence="7">
    <location>
        <begin position="69"/>
        <end position="89"/>
    </location>
</feature>
<keyword evidence="5 7" id="KW-1133">Transmembrane helix</keyword>
<keyword evidence="4 7" id="KW-0812">Transmembrane</keyword>
<dbReference type="EMBL" id="AMQN01039231">
    <property type="status" value="NOT_ANNOTATED_CDS"/>
    <property type="molecule type" value="Genomic_DNA"/>
</dbReference>
<feature type="non-terminal residue" evidence="8">
    <location>
        <position position="190"/>
    </location>
</feature>
<evidence type="ECO:0000256" key="5">
    <source>
        <dbReference type="ARBA" id="ARBA00022989"/>
    </source>
</evidence>
<dbReference type="GO" id="GO:0012505">
    <property type="term" value="C:endomembrane system"/>
    <property type="evidence" value="ECO:0007669"/>
    <property type="project" value="UniProtKB-SubCell"/>
</dbReference>
<dbReference type="GO" id="GO:0015207">
    <property type="term" value="F:adenine transmembrane transporter activity"/>
    <property type="evidence" value="ECO:0007669"/>
    <property type="project" value="TreeGrafter"/>
</dbReference>
<reference evidence="10" key="1">
    <citation type="submission" date="2012-12" db="EMBL/GenBank/DDBJ databases">
        <authorList>
            <person name="Hellsten U."/>
            <person name="Grimwood J."/>
            <person name="Chapman J.A."/>
            <person name="Shapiro H."/>
            <person name="Aerts A."/>
            <person name="Otillar R.P."/>
            <person name="Terry A.Y."/>
            <person name="Boore J.L."/>
            <person name="Simakov O."/>
            <person name="Marletaz F."/>
            <person name="Cho S.-J."/>
            <person name="Edsinger-Gonzales E."/>
            <person name="Havlak P."/>
            <person name="Kuo D.-H."/>
            <person name="Larsson T."/>
            <person name="Lv J."/>
            <person name="Arendt D."/>
            <person name="Savage R."/>
            <person name="Osoegawa K."/>
            <person name="de Jong P."/>
            <person name="Lindberg D.R."/>
            <person name="Seaver E.C."/>
            <person name="Weisblat D.A."/>
            <person name="Putnam N.H."/>
            <person name="Grigoriev I.V."/>
            <person name="Rokhsar D.S."/>
        </authorList>
    </citation>
    <scope>NUCLEOTIDE SEQUENCE</scope>
    <source>
        <strain evidence="10">I ESC-2004</strain>
    </source>
</reference>
<feature type="transmembrane region" description="Helical" evidence="7">
    <location>
        <begin position="124"/>
        <end position="140"/>
    </location>
</feature>
<gene>
    <name evidence="8" type="ORF">CAPTEDRAFT_131730</name>
</gene>
<dbReference type="OrthoDB" id="10025889at2759"/>
<reference evidence="9" key="3">
    <citation type="submission" date="2015-06" db="UniProtKB">
        <authorList>
            <consortium name="EnsemblMetazoa"/>
        </authorList>
    </citation>
    <scope>IDENTIFICATION</scope>
</reference>
<dbReference type="PANTHER" id="PTHR43337">
    <property type="entry name" value="XANTHINE/URACIL PERMEASE C887.17-RELATED"/>
    <property type="match status" value="1"/>
</dbReference>
<feature type="transmembrane region" description="Helical" evidence="7">
    <location>
        <begin position="152"/>
        <end position="169"/>
    </location>
</feature>
<evidence type="ECO:0000256" key="6">
    <source>
        <dbReference type="ARBA" id="ARBA00023136"/>
    </source>
</evidence>
<evidence type="ECO:0000256" key="7">
    <source>
        <dbReference type="SAM" id="Phobius"/>
    </source>
</evidence>
<organism evidence="8">
    <name type="scientific">Capitella teleta</name>
    <name type="common">Polychaete worm</name>
    <dbReference type="NCBI Taxonomy" id="283909"/>
    <lineage>
        <taxon>Eukaryota</taxon>
        <taxon>Metazoa</taxon>
        <taxon>Spiralia</taxon>
        <taxon>Lophotrochozoa</taxon>
        <taxon>Annelida</taxon>
        <taxon>Polychaeta</taxon>
        <taxon>Sedentaria</taxon>
        <taxon>Scolecida</taxon>
        <taxon>Capitellidae</taxon>
        <taxon>Capitella</taxon>
    </lineage>
</organism>
<proteinExistence type="inferred from homology"/>
<evidence type="ECO:0000256" key="4">
    <source>
        <dbReference type="ARBA" id="ARBA00022692"/>
    </source>
</evidence>
<evidence type="ECO:0000313" key="9">
    <source>
        <dbReference type="EnsemblMetazoa" id="CapteP131730"/>
    </source>
</evidence>
<evidence type="ECO:0000256" key="2">
    <source>
        <dbReference type="ARBA" id="ARBA00005697"/>
    </source>
</evidence>
<dbReference type="Proteomes" id="UP000014760">
    <property type="component" value="Unassembled WGS sequence"/>
</dbReference>
<dbReference type="GO" id="GO:0005886">
    <property type="term" value="C:plasma membrane"/>
    <property type="evidence" value="ECO:0007669"/>
    <property type="project" value="TreeGrafter"/>
</dbReference>
<keyword evidence="3" id="KW-0813">Transport</keyword>
<dbReference type="EMBL" id="KB295145">
    <property type="protein sequence ID" value="ELU13521.1"/>
    <property type="molecule type" value="Genomic_DNA"/>
</dbReference>
<dbReference type="STRING" id="283909.R7VB16"/>
<sequence length="190" mass="20169">MLNTDVDHSSLEKKIESHDNSLLERIFKLKKHGTTVKMEALAGCTTFITMCYVVFVVPEMLSAAGMDRGALFVATCLISAISCIAMGLFANWPVGLAPGMGLNAFFAYAVVLGMGYSWEQAMGAVFWGGIGFMLLSIFKVREWIVDSIPKGLRIGITAGIGLFLALIGLKSAGIVVANPGTIVGLGDITS</sequence>